<feature type="region of interest" description="Disordered" evidence="4">
    <location>
        <begin position="862"/>
        <end position="883"/>
    </location>
</feature>
<evidence type="ECO:0000256" key="3">
    <source>
        <dbReference type="PROSITE-ProRule" id="PRU00221"/>
    </source>
</evidence>
<feature type="compositionally biased region" description="Polar residues" evidence="4">
    <location>
        <begin position="506"/>
        <end position="517"/>
    </location>
</feature>
<dbReference type="EMBL" id="KZ819335">
    <property type="protein sequence ID" value="PWN18649.1"/>
    <property type="molecule type" value="Genomic_DNA"/>
</dbReference>
<dbReference type="Proteomes" id="UP000245942">
    <property type="component" value="Unassembled WGS sequence"/>
</dbReference>
<proteinExistence type="predicted"/>
<dbReference type="PANTHER" id="PTHR15574:SF40">
    <property type="entry name" value="WD AND TETRATRICOPEPTIDE REPEATS PROTEIN 1"/>
    <property type="match status" value="1"/>
</dbReference>
<feature type="compositionally biased region" description="Basic and acidic residues" evidence="4">
    <location>
        <begin position="518"/>
        <end position="527"/>
    </location>
</feature>
<feature type="compositionally biased region" description="Low complexity" evidence="4">
    <location>
        <begin position="437"/>
        <end position="449"/>
    </location>
</feature>
<dbReference type="PROSITE" id="PS50082">
    <property type="entry name" value="WD_REPEATS_2"/>
    <property type="match status" value="3"/>
</dbReference>
<keyword evidence="1 3" id="KW-0853">WD repeat</keyword>
<feature type="region of interest" description="Disordered" evidence="4">
    <location>
        <begin position="435"/>
        <end position="676"/>
    </location>
</feature>
<reference evidence="5 6" key="1">
    <citation type="journal article" date="2018" name="Mol. Biol. Evol.">
        <title>Broad Genomic Sampling Reveals a Smut Pathogenic Ancestry of the Fungal Clade Ustilaginomycotina.</title>
        <authorList>
            <person name="Kijpornyongpan T."/>
            <person name="Mondo S.J."/>
            <person name="Barry K."/>
            <person name="Sandor L."/>
            <person name="Lee J."/>
            <person name="Lipzen A."/>
            <person name="Pangilinan J."/>
            <person name="LaButti K."/>
            <person name="Hainaut M."/>
            <person name="Henrissat B."/>
            <person name="Grigoriev I.V."/>
            <person name="Spatafora J.W."/>
            <person name="Aime M.C."/>
        </authorList>
    </citation>
    <scope>NUCLEOTIDE SEQUENCE [LARGE SCALE GENOMIC DNA]</scope>
    <source>
        <strain evidence="5 6">MCA 4718</strain>
    </source>
</reference>
<dbReference type="GeneID" id="37016263"/>
<feature type="region of interest" description="Disordered" evidence="4">
    <location>
        <begin position="817"/>
        <end position="842"/>
    </location>
</feature>
<dbReference type="Pfam" id="PF00400">
    <property type="entry name" value="WD40"/>
    <property type="match status" value="3"/>
</dbReference>
<dbReference type="InterPro" id="IPR036322">
    <property type="entry name" value="WD40_repeat_dom_sf"/>
</dbReference>
<feature type="region of interest" description="Disordered" evidence="4">
    <location>
        <begin position="131"/>
        <end position="163"/>
    </location>
</feature>
<keyword evidence="6" id="KW-1185">Reference proteome</keyword>
<gene>
    <name evidence="5" type="ORF">BCV69DRAFT_301130</name>
</gene>
<dbReference type="GO" id="GO:0005737">
    <property type="term" value="C:cytoplasm"/>
    <property type="evidence" value="ECO:0007669"/>
    <property type="project" value="TreeGrafter"/>
</dbReference>
<dbReference type="SUPFAM" id="SSF50978">
    <property type="entry name" value="WD40 repeat-like"/>
    <property type="match status" value="1"/>
</dbReference>
<dbReference type="SMART" id="SM00320">
    <property type="entry name" value="WD40"/>
    <property type="match status" value="6"/>
</dbReference>
<organism evidence="5 6">
    <name type="scientific">Pseudomicrostroma glucosiphilum</name>
    <dbReference type="NCBI Taxonomy" id="1684307"/>
    <lineage>
        <taxon>Eukaryota</taxon>
        <taxon>Fungi</taxon>
        <taxon>Dikarya</taxon>
        <taxon>Basidiomycota</taxon>
        <taxon>Ustilaginomycotina</taxon>
        <taxon>Exobasidiomycetes</taxon>
        <taxon>Microstromatales</taxon>
        <taxon>Microstromatales incertae sedis</taxon>
        <taxon>Pseudomicrostroma</taxon>
    </lineage>
</organism>
<dbReference type="GO" id="GO:0080008">
    <property type="term" value="C:Cul4-RING E3 ubiquitin ligase complex"/>
    <property type="evidence" value="ECO:0007669"/>
    <property type="project" value="TreeGrafter"/>
</dbReference>
<feature type="repeat" description="WD" evidence="3">
    <location>
        <begin position="76"/>
        <end position="117"/>
    </location>
</feature>
<dbReference type="InterPro" id="IPR015943">
    <property type="entry name" value="WD40/YVTN_repeat-like_dom_sf"/>
</dbReference>
<feature type="repeat" description="WD" evidence="3">
    <location>
        <begin position="716"/>
        <end position="743"/>
    </location>
</feature>
<accession>A0A316TZK2</accession>
<evidence type="ECO:0000313" key="5">
    <source>
        <dbReference type="EMBL" id="PWN18649.1"/>
    </source>
</evidence>
<dbReference type="OrthoDB" id="2414538at2759"/>
<dbReference type="GO" id="GO:0045717">
    <property type="term" value="P:negative regulation of fatty acid biosynthetic process"/>
    <property type="evidence" value="ECO:0007669"/>
    <property type="project" value="TreeGrafter"/>
</dbReference>
<dbReference type="InterPro" id="IPR045151">
    <property type="entry name" value="DCAF8"/>
</dbReference>
<dbReference type="RefSeq" id="XP_025345809.1">
    <property type="nucleotide sequence ID" value="XM_025494529.1"/>
</dbReference>
<evidence type="ECO:0000256" key="4">
    <source>
        <dbReference type="SAM" id="MobiDB-lite"/>
    </source>
</evidence>
<feature type="repeat" description="WD" evidence="3">
    <location>
        <begin position="182"/>
        <end position="217"/>
    </location>
</feature>
<evidence type="ECO:0000256" key="1">
    <source>
        <dbReference type="ARBA" id="ARBA00022574"/>
    </source>
</evidence>
<keyword evidence="2" id="KW-0677">Repeat</keyword>
<dbReference type="STRING" id="1684307.A0A316TZK2"/>
<feature type="compositionally biased region" description="Acidic residues" evidence="4">
    <location>
        <begin position="619"/>
        <end position="674"/>
    </location>
</feature>
<dbReference type="Gene3D" id="2.130.10.10">
    <property type="entry name" value="YVTN repeat-like/Quinoprotein amine dehydrogenase"/>
    <property type="match status" value="3"/>
</dbReference>
<protein>
    <submittedName>
        <fullName evidence="5">WD40 repeat-like protein</fullName>
    </submittedName>
</protein>
<feature type="compositionally biased region" description="Low complexity" evidence="4">
    <location>
        <begin position="563"/>
        <end position="584"/>
    </location>
</feature>
<dbReference type="InterPro" id="IPR001680">
    <property type="entry name" value="WD40_rpt"/>
</dbReference>
<feature type="compositionally biased region" description="Acidic residues" evidence="4">
    <location>
        <begin position="585"/>
        <end position="602"/>
    </location>
</feature>
<evidence type="ECO:0000256" key="2">
    <source>
        <dbReference type="ARBA" id="ARBA00022737"/>
    </source>
</evidence>
<name>A0A316TZK2_9BASI</name>
<dbReference type="PANTHER" id="PTHR15574">
    <property type="entry name" value="WD REPEAT DOMAIN-CONTAINING FAMILY"/>
    <property type="match status" value="1"/>
</dbReference>
<evidence type="ECO:0000313" key="6">
    <source>
        <dbReference type="Proteomes" id="UP000245942"/>
    </source>
</evidence>
<feature type="compositionally biased region" description="Acidic residues" evidence="4">
    <location>
        <begin position="528"/>
        <end position="537"/>
    </location>
</feature>
<dbReference type="AlphaFoldDB" id="A0A316TZK2"/>
<sequence length="883" mass="96899">MTSYQTYQPSSSFYTPSHPSSSQRLSFLPPSQASSSSYQHSYQSHSSFLSRLDQIQELGGRAAFRIPDTQRFHRPLVGHAGCVNALCWSESGEMLASGSDDTRVVLWKVGTSHIHPTANERAPQRYLPYSFRAGTGQDRSTRPDQQTTRVGGHEDEDEDNVDGPLHGADYPLLEMGMASVIQTGHTANIFSVAFAPHSSDSRIFTAAGDATMRVFDIGSSSAGMGTRVSHPDGRWYDRFDQGSGGVNCRVLKCHRRRVKRLATENSPDIFLSVGEDGDVRSTDLRTSHICRTNCPRPLLHSFTSLYSLSLSKLQPYLFAVAGESPYTYLYDRRMIGRVIKDEWGMSMTNSDEALLTKCVRRYGLPQGSWDGDCSVQDESARRPMSRTSHITAVKISEHNGNDLIATYSNGAIYRFGIRDEEGGLHHVQDRLPVGWETGSTAAATGGTKASGRERKRGSSSSSSGFPAIPEKEAVHTIPSAGGKTSTRILARPEAQDAARRLPSARLSETTAQMSQGPREQDWRRAFVDEEEEDEDESSSSGSESPTEQEAQGFPLYQQLLADGEAGSLEMSSSSSSSEASLASAQEEEEGDSVEWEDVDSDEQGPSRRRRREPNWFNDPEVDDLVIDSNDDSEDDDSEGDGSDDDAEDDGDGESFSDSEEDSVSSSDPDPDVDDPQYAQNVRQASHNYVPIVYPRNPRYMGHLNSETVKEVNFLGPHDEYIVSGSDDGNFFVWDKASGELLGIWEGDGSVVNVVVPHPTLPVLAVSGIDDTVKLFGPVSRYTAGQSSEKGSKDLRDMSRMADKETIVERNTFRRRRSHGMFGMGTDDDEGDEDEDGLEDEYEREDYLTRSAFQNVLMRASMAAGAGPGGEGGEHPASHQCGPQ</sequence>
<dbReference type="PROSITE" id="PS50294">
    <property type="entry name" value="WD_REPEATS_REGION"/>
    <property type="match status" value="1"/>
</dbReference>
<feature type="region of interest" description="Disordered" evidence="4">
    <location>
        <begin position="1"/>
        <end position="38"/>
    </location>
</feature>
<feature type="compositionally biased region" description="Acidic residues" evidence="4">
    <location>
        <begin position="825"/>
        <end position="842"/>
    </location>
</feature>
<feature type="compositionally biased region" description="Low complexity" evidence="4">
    <location>
        <begin position="9"/>
        <end position="38"/>
    </location>
</feature>